<accession>A0A0D2L4T9</accession>
<evidence type="ECO:0000313" key="4">
    <source>
        <dbReference type="Proteomes" id="UP000054498"/>
    </source>
</evidence>
<proteinExistence type="predicted"/>
<dbReference type="GeneID" id="25738734"/>
<keyword evidence="2" id="KW-0812">Transmembrane</keyword>
<evidence type="ECO:0000256" key="1">
    <source>
        <dbReference type="SAM" id="MobiDB-lite"/>
    </source>
</evidence>
<feature type="compositionally biased region" description="Pro residues" evidence="1">
    <location>
        <begin position="215"/>
        <end position="229"/>
    </location>
</feature>
<feature type="region of interest" description="Disordered" evidence="1">
    <location>
        <begin position="180"/>
        <end position="243"/>
    </location>
</feature>
<sequence>MAARAVALERSVTDAPARAAAAEQVVGYNGAAGEGIIKTLSGVVYLGLLGFFLFKTFNRRARQAREERLAGQGPVRTVFTNLIEKAQEKPKPTATPLSCMFGAAQAGAIAVGLFIFTSKVEGAINVQALPDAYTARNIAITVRTIIIGLLYLVTFIFSANTVGLAGLSLQMLFFPDSIKEDEPRPKPTGPQMPRITVTSSPEDIRRAFEAVSAPSTPPRSAPASPPPGPAEAGAGAGETAQPK</sequence>
<dbReference type="EMBL" id="KK101122">
    <property type="protein sequence ID" value="KIZ02099.1"/>
    <property type="molecule type" value="Genomic_DNA"/>
</dbReference>
<evidence type="ECO:0000256" key="2">
    <source>
        <dbReference type="SAM" id="Phobius"/>
    </source>
</evidence>
<reference evidence="3 4" key="1">
    <citation type="journal article" date="2013" name="BMC Genomics">
        <title>Reconstruction of the lipid metabolism for the microalga Monoraphidium neglectum from its genome sequence reveals characteristics suitable for biofuel production.</title>
        <authorList>
            <person name="Bogen C."/>
            <person name="Al-Dilaimi A."/>
            <person name="Albersmeier A."/>
            <person name="Wichmann J."/>
            <person name="Grundmann M."/>
            <person name="Rupp O."/>
            <person name="Lauersen K.J."/>
            <person name="Blifernez-Klassen O."/>
            <person name="Kalinowski J."/>
            <person name="Goesmann A."/>
            <person name="Mussgnug J.H."/>
            <person name="Kruse O."/>
        </authorList>
    </citation>
    <scope>NUCLEOTIDE SEQUENCE [LARGE SCALE GENOMIC DNA]</scope>
    <source>
        <strain evidence="3 4">SAG 48.87</strain>
    </source>
</reference>
<dbReference type="GO" id="GO:0009535">
    <property type="term" value="C:chloroplast thylakoid membrane"/>
    <property type="evidence" value="ECO:0007669"/>
    <property type="project" value="TreeGrafter"/>
</dbReference>
<dbReference type="Proteomes" id="UP000054498">
    <property type="component" value="Unassembled WGS sequence"/>
</dbReference>
<organism evidence="3 4">
    <name type="scientific">Monoraphidium neglectum</name>
    <dbReference type="NCBI Taxonomy" id="145388"/>
    <lineage>
        <taxon>Eukaryota</taxon>
        <taxon>Viridiplantae</taxon>
        <taxon>Chlorophyta</taxon>
        <taxon>core chlorophytes</taxon>
        <taxon>Chlorophyceae</taxon>
        <taxon>CS clade</taxon>
        <taxon>Sphaeropleales</taxon>
        <taxon>Selenastraceae</taxon>
        <taxon>Monoraphidium</taxon>
    </lineage>
</organism>
<dbReference type="PANTHER" id="PTHR35733:SF1">
    <property type="entry name" value="OS02G0307800 PROTEIN"/>
    <property type="match status" value="1"/>
</dbReference>
<keyword evidence="4" id="KW-1185">Reference proteome</keyword>
<name>A0A0D2L4T9_9CHLO</name>
<dbReference type="Pfam" id="PF11282">
    <property type="entry name" value="DUF3082"/>
    <property type="match status" value="1"/>
</dbReference>
<feature type="transmembrane region" description="Helical" evidence="2">
    <location>
        <begin position="35"/>
        <end position="54"/>
    </location>
</feature>
<dbReference type="STRING" id="145388.A0A0D2L4T9"/>
<dbReference type="RefSeq" id="XP_013901118.1">
    <property type="nucleotide sequence ID" value="XM_014045664.1"/>
</dbReference>
<keyword evidence="2" id="KW-1133">Transmembrane helix</keyword>
<dbReference type="InterPro" id="IPR021434">
    <property type="entry name" value="DUF3082"/>
</dbReference>
<dbReference type="AlphaFoldDB" id="A0A0D2L4T9"/>
<evidence type="ECO:0000313" key="3">
    <source>
        <dbReference type="EMBL" id="KIZ02099.1"/>
    </source>
</evidence>
<gene>
    <name evidence="3" type="ORF">MNEG_5857</name>
</gene>
<feature type="transmembrane region" description="Helical" evidence="2">
    <location>
        <begin position="138"/>
        <end position="169"/>
    </location>
</feature>
<dbReference type="KEGG" id="mng:MNEG_5857"/>
<keyword evidence="2" id="KW-0472">Membrane</keyword>
<dbReference type="OrthoDB" id="5296at2759"/>
<dbReference type="PANTHER" id="PTHR35733">
    <property type="entry name" value="OS02G0307800 PROTEIN"/>
    <property type="match status" value="1"/>
</dbReference>
<feature type="compositionally biased region" description="Low complexity" evidence="1">
    <location>
        <begin position="230"/>
        <end position="243"/>
    </location>
</feature>
<protein>
    <submittedName>
        <fullName evidence="3">Uncharacterized protein</fullName>
    </submittedName>
</protein>